<dbReference type="Pfam" id="PF01551">
    <property type="entry name" value="Peptidase_M23"/>
    <property type="match status" value="1"/>
</dbReference>
<protein>
    <submittedName>
        <fullName evidence="3">Septal ring factor EnvC (AmiA/AmiB activator)</fullName>
    </submittedName>
</protein>
<dbReference type="Gene3D" id="2.70.70.10">
    <property type="entry name" value="Glucose Permease (Domain IIA)"/>
    <property type="match status" value="1"/>
</dbReference>
<dbReference type="GO" id="GO:0004222">
    <property type="term" value="F:metalloendopeptidase activity"/>
    <property type="evidence" value="ECO:0007669"/>
    <property type="project" value="TreeGrafter"/>
</dbReference>
<gene>
    <name evidence="3" type="ORF">DES39_1432</name>
</gene>
<keyword evidence="1" id="KW-0175">Coiled coil</keyword>
<evidence type="ECO:0000313" key="4">
    <source>
        <dbReference type="Proteomes" id="UP000278542"/>
    </source>
</evidence>
<dbReference type="NCBIfam" id="NF008644">
    <property type="entry name" value="PRK11637.1"/>
    <property type="match status" value="1"/>
</dbReference>
<feature type="coiled-coil region" evidence="1">
    <location>
        <begin position="30"/>
        <end position="106"/>
    </location>
</feature>
<dbReference type="OrthoDB" id="9784703at2"/>
<dbReference type="PANTHER" id="PTHR21666:SF270">
    <property type="entry name" value="MUREIN HYDROLASE ACTIVATOR ENVC"/>
    <property type="match status" value="1"/>
</dbReference>
<dbReference type="FunFam" id="2.70.70.10:FF:000003">
    <property type="entry name" value="Murein hydrolase activator EnvC"/>
    <property type="match status" value="1"/>
</dbReference>
<organism evidence="3 4">
    <name type="scientific">Orbus hercynius</name>
    <dbReference type="NCBI Taxonomy" id="593135"/>
    <lineage>
        <taxon>Bacteria</taxon>
        <taxon>Pseudomonadati</taxon>
        <taxon>Pseudomonadota</taxon>
        <taxon>Gammaproteobacteria</taxon>
        <taxon>Orbales</taxon>
        <taxon>Orbaceae</taxon>
        <taxon>Orbus</taxon>
    </lineage>
</organism>
<dbReference type="Proteomes" id="UP000278542">
    <property type="component" value="Unassembled WGS sequence"/>
</dbReference>
<feature type="coiled-coil region" evidence="1">
    <location>
        <begin position="202"/>
        <end position="236"/>
    </location>
</feature>
<dbReference type="SUPFAM" id="SSF51261">
    <property type="entry name" value="Duplicated hybrid motif"/>
    <property type="match status" value="1"/>
</dbReference>
<accession>A0A495REU0</accession>
<feature type="domain" description="M23ase beta-sheet core" evidence="2">
    <location>
        <begin position="305"/>
        <end position="398"/>
    </location>
</feature>
<dbReference type="CDD" id="cd12797">
    <property type="entry name" value="M23_peptidase"/>
    <property type="match status" value="1"/>
</dbReference>
<dbReference type="EMBL" id="RBWY01000002">
    <property type="protein sequence ID" value="RKS86013.1"/>
    <property type="molecule type" value="Genomic_DNA"/>
</dbReference>
<sequence length="404" mass="45998">MRSIFFSLLFIFSGILFVLPYGHADDKQDLQSIRQSILEQEKKLTAQKQQRSKIQADLKKQEIAIAALLASLDKSDQLLRNLSEEIAELSRQINDLEKQQQAQQSILAKQLEGAFRLGKTSSMELVFSGQQSDRNERIIAYYGYINIERQNRINQLKQIQAALSEKRHLLEQKHQTQQILQVEQKQQRNSLVVNQKERQKTINALDQSMQLNQQKLDELKENETRLKVQIAKAEQESKKVAEDEAKQADKIKDKQKNYNYNPTKNERALMARVSGIGKPNHELEWPVSGKIVYQFGEPQQGELRWKGLVISAKEGTKVKAIADGRVILASWLQGYGFIVVLEHGKGDMTLYGYNQRVLVNVGDKIVQGQDIALVGNTGGQGSASLYFEVRRDGKALNPSAWLKK</sequence>
<dbReference type="PANTHER" id="PTHR21666">
    <property type="entry name" value="PEPTIDASE-RELATED"/>
    <property type="match status" value="1"/>
</dbReference>
<dbReference type="Gene3D" id="6.10.250.3150">
    <property type="match status" value="1"/>
</dbReference>
<evidence type="ECO:0000313" key="3">
    <source>
        <dbReference type="EMBL" id="RKS86013.1"/>
    </source>
</evidence>
<evidence type="ECO:0000259" key="2">
    <source>
        <dbReference type="Pfam" id="PF01551"/>
    </source>
</evidence>
<evidence type="ECO:0000256" key="1">
    <source>
        <dbReference type="SAM" id="Coils"/>
    </source>
</evidence>
<comment type="caution">
    <text evidence="3">The sequence shown here is derived from an EMBL/GenBank/DDBJ whole genome shotgun (WGS) entry which is preliminary data.</text>
</comment>
<proteinExistence type="predicted"/>
<dbReference type="AlphaFoldDB" id="A0A495REU0"/>
<name>A0A495REU0_9GAMM</name>
<dbReference type="InterPro" id="IPR011055">
    <property type="entry name" value="Dup_hybrid_motif"/>
</dbReference>
<dbReference type="InterPro" id="IPR016047">
    <property type="entry name" value="M23ase_b-sheet_dom"/>
</dbReference>
<keyword evidence="4" id="KW-1185">Reference proteome</keyword>
<dbReference type="InterPro" id="IPR050570">
    <property type="entry name" value="Cell_wall_metabolism_enzyme"/>
</dbReference>
<dbReference type="RefSeq" id="WP_121145094.1">
    <property type="nucleotide sequence ID" value="NZ_RBWY01000002.1"/>
</dbReference>
<reference evidence="3 4" key="1">
    <citation type="submission" date="2018-10" db="EMBL/GenBank/DDBJ databases">
        <title>Genomic Encyclopedia of Type Strains, Phase IV (KMG-IV): sequencing the most valuable type-strain genomes for metagenomic binning, comparative biology and taxonomic classification.</title>
        <authorList>
            <person name="Goeker M."/>
        </authorList>
    </citation>
    <scope>NUCLEOTIDE SEQUENCE [LARGE SCALE GENOMIC DNA]</scope>
    <source>
        <strain evidence="3 4">DSM 22228</strain>
    </source>
</reference>